<feature type="compositionally biased region" description="Basic and acidic residues" evidence="3">
    <location>
        <begin position="566"/>
        <end position="577"/>
    </location>
</feature>
<evidence type="ECO:0000313" key="4">
    <source>
        <dbReference type="EMBL" id="KAG7328143.1"/>
    </source>
</evidence>
<organism evidence="4 5">
    <name type="scientific">Hemibagrus wyckioides</name>
    <dbReference type="NCBI Taxonomy" id="337641"/>
    <lineage>
        <taxon>Eukaryota</taxon>
        <taxon>Metazoa</taxon>
        <taxon>Chordata</taxon>
        <taxon>Craniata</taxon>
        <taxon>Vertebrata</taxon>
        <taxon>Euteleostomi</taxon>
        <taxon>Actinopterygii</taxon>
        <taxon>Neopterygii</taxon>
        <taxon>Teleostei</taxon>
        <taxon>Ostariophysi</taxon>
        <taxon>Siluriformes</taxon>
        <taxon>Bagridae</taxon>
        <taxon>Hemibagrus</taxon>
    </lineage>
</organism>
<feature type="compositionally biased region" description="Basic and acidic residues" evidence="3">
    <location>
        <begin position="211"/>
        <end position="226"/>
    </location>
</feature>
<dbReference type="PANTHER" id="PTHR15635:SF10">
    <property type="entry name" value="COILED-COIL DOMAIN-CONTAINING PROTEIN 9B"/>
    <property type="match status" value="1"/>
</dbReference>
<name>A0A9D3SQT9_9TELE</name>
<feature type="compositionally biased region" description="Acidic residues" evidence="3">
    <location>
        <begin position="328"/>
        <end position="340"/>
    </location>
</feature>
<feature type="compositionally biased region" description="Polar residues" evidence="3">
    <location>
        <begin position="534"/>
        <end position="553"/>
    </location>
</feature>
<feature type="compositionally biased region" description="Polar residues" evidence="3">
    <location>
        <begin position="385"/>
        <end position="394"/>
    </location>
</feature>
<feature type="region of interest" description="Disordered" evidence="3">
    <location>
        <begin position="428"/>
        <end position="577"/>
    </location>
</feature>
<comment type="caution">
    <text evidence="4">The sequence shown here is derived from an EMBL/GenBank/DDBJ whole genome shotgun (WGS) entry which is preliminary data.</text>
</comment>
<dbReference type="PANTHER" id="PTHR15635">
    <property type="entry name" value="COILED-COIL DOMAIN CONTAINING PROTEIN 9"/>
    <property type="match status" value="1"/>
</dbReference>
<evidence type="ECO:0000256" key="3">
    <source>
        <dbReference type="SAM" id="MobiDB-lite"/>
    </source>
</evidence>
<sequence>MDRSSSTDMMLVKKEQKDAELDRKIEALRKKNEALMKRYQEVEEDKKRAEQEGMAMQSRKGKVEDLTITINKSPTEKRVVTKKGSGDVIPKGVQNQEDVSNIFSAGRGKRRQILVTAPGNTKGKRVVSEKVEKSSPVGLAAIKHSSEGRREPLDNTTGRKDCPKSQVGKKQERKCRVECAHHGFTDYNPYPQQTEALTDLSVPTSSEEQLEYLRWKKEREEIDRERVARHKNSQGQWRRAWDMDKPELTFSEKGTAERGTPSRGGRNARRGQSRPSATESRGGQRDKRAKNVPVVGSKVKGKDRLTGRARRWDAKEEAEYLQVGTDTSLEEFLEELDALCDPEVKSNGPESETQEAESSASEETATTTSAVSEHTNLESQVIPADSSSKNTSISRGAEKKVRFSEDLIQGAFEKNLNTDMTEIKASSLKSMPLTKTTLGEQDAQQDLSHDQEGMKNTQEQKTTGVLLTDPQAKTPGRFDSQETSIKELKPIPESILMEENKSEESPCESVASQNGTEATASAEQNLLHTMEPLKNNTSSNTDELIDSSLSVLSLESGDSLPVHSTSTEKARENGKVV</sequence>
<keyword evidence="5" id="KW-1185">Reference proteome</keyword>
<reference evidence="4 5" key="1">
    <citation type="submission" date="2021-06" db="EMBL/GenBank/DDBJ databases">
        <title>Chromosome-level genome assembly of the red-tail catfish (Hemibagrus wyckioides).</title>
        <authorList>
            <person name="Shao F."/>
        </authorList>
    </citation>
    <scope>NUCLEOTIDE SEQUENCE [LARGE SCALE GENOMIC DNA]</scope>
    <source>
        <strain evidence="4">EC202008001</strain>
        <tissue evidence="4">Blood</tissue>
    </source>
</reference>
<dbReference type="OrthoDB" id="10058133at2759"/>
<evidence type="ECO:0000256" key="2">
    <source>
        <dbReference type="ARBA" id="ARBA00023054"/>
    </source>
</evidence>
<protein>
    <recommendedName>
        <fullName evidence="6">Coiled-coil domain containing 9B</fullName>
    </recommendedName>
</protein>
<dbReference type="EMBL" id="JAHKSW010000009">
    <property type="protein sequence ID" value="KAG7328143.1"/>
    <property type="molecule type" value="Genomic_DNA"/>
</dbReference>
<feature type="compositionally biased region" description="Polar residues" evidence="3">
    <location>
        <begin position="510"/>
        <end position="527"/>
    </location>
</feature>
<feature type="region of interest" description="Disordered" evidence="3">
    <location>
        <begin position="41"/>
        <end position="70"/>
    </location>
</feature>
<feature type="compositionally biased region" description="Polar residues" evidence="3">
    <location>
        <begin position="190"/>
        <end position="207"/>
    </location>
</feature>
<evidence type="ECO:0008006" key="6">
    <source>
        <dbReference type="Google" id="ProtNLM"/>
    </source>
</evidence>
<gene>
    <name evidence="4" type="ORF">KOW79_008087</name>
</gene>
<feature type="compositionally biased region" description="Polar residues" evidence="3">
    <location>
        <begin position="454"/>
        <end position="465"/>
    </location>
</feature>
<dbReference type="Proteomes" id="UP000824219">
    <property type="component" value="Linkage Group LG09"/>
</dbReference>
<evidence type="ECO:0000313" key="5">
    <source>
        <dbReference type="Proteomes" id="UP000824219"/>
    </source>
</evidence>
<feature type="region of interest" description="Disordered" evidence="3">
    <location>
        <begin position="113"/>
        <end position="172"/>
    </location>
</feature>
<proteinExistence type="predicted"/>
<keyword evidence="1" id="KW-0597">Phosphoprotein</keyword>
<feature type="region of interest" description="Disordered" evidence="3">
    <location>
        <begin position="184"/>
        <end position="400"/>
    </location>
</feature>
<accession>A0A9D3SQT9</accession>
<dbReference type="AlphaFoldDB" id="A0A9D3SQT9"/>
<keyword evidence="2" id="KW-0175">Coiled coil</keyword>
<feature type="compositionally biased region" description="Basic and acidic residues" evidence="3">
    <location>
        <begin position="144"/>
        <end position="163"/>
    </location>
</feature>
<evidence type="ECO:0000256" key="1">
    <source>
        <dbReference type="ARBA" id="ARBA00022553"/>
    </source>
</evidence>
<feature type="compositionally biased region" description="Polar residues" evidence="3">
    <location>
        <begin position="428"/>
        <end position="446"/>
    </location>
</feature>
<dbReference type="Pfam" id="PF15266">
    <property type="entry name" value="DUF4594"/>
    <property type="match status" value="1"/>
</dbReference>
<dbReference type="InterPro" id="IPR029336">
    <property type="entry name" value="DUF4594"/>
</dbReference>
<feature type="compositionally biased region" description="Basic and acidic residues" evidence="3">
    <location>
        <begin position="41"/>
        <end position="51"/>
    </location>
</feature>
<feature type="compositionally biased region" description="Low complexity" evidence="3">
    <location>
        <begin position="356"/>
        <end position="374"/>
    </location>
</feature>
<feature type="compositionally biased region" description="Basic and acidic residues" evidence="3">
    <location>
        <begin position="300"/>
        <end position="318"/>
    </location>
</feature>